<organism evidence="1 2">
    <name type="scientific">Phocaeicola plebeius</name>
    <dbReference type="NCBI Taxonomy" id="310297"/>
    <lineage>
        <taxon>Bacteria</taxon>
        <taxon>Pseudomonadati</taxon>
        <taxon>Bacteroidota</taxon>
        <taxon>Bacteroidia</taxon>
        <taxon>Bacteroidales</taxon>
        <taxon>Bacteroidaceae</taxon>
        <taxon>Phocaeicola</taxon>
    </lineage>
</organism>
<comment type="caution">
    <text evidence="1">The sequence shown here is derived from an EMBL/GenBank/DDBJ whole genome shotgun (WGS) entry which is preliminary data.</text>
</comment>
<evidence type="ECO:0000313" key="2">
    <source>
        <dbReference type="Proteomes" id="UP000284361"/>
    </source>
</evidence>
<dbReference type="RefSeq" id="WP_118165657.1">
    <property type="nucleotide sequence ID" value="NZ_JAQEYB010000037.1"/>
</dbReference>
<sequence>MADFKDLELIKSSKETEIVNCNILGIKVATNGYCGGDSGHGSRTYFRLEDLASTDINIRLLKDKRGVEVMLGGDAELETFIQALRWAADNLEEMAKK</sequence>
<accession>A0A414FNU4</accession>
<protein>
    <submittedName>
        <fullName evidence="1">Uncharacterized protein</fullName>
    </submittedName>
</protein>
<dbReference type="AlphaFoldDB" id="A0A414FNU4"/>
<dbReference type="EMBL" id="QSJG01000029">
    <property type="protein sequence ID" value="RHD51437.1"/>
    <property type="molecule type" value="Genomic_DNA"/>
</dbReference>
<proteinExistence type="predicted"/>
<name>A0A414FNU4_9BACT</name>
<evidence type="ECO:0000313" key="1">
    <source>
        <dbReference type="EMBL" id="RHD51437.1"/>
    </source>
</evidence>
<gene>
    <name evidence="1" type="ORF">DW789_12225</name>
</gene>
<dbReference type="Proteomes" id="UP000284361">
    <property type="component" value="Unassembled WGS sequence"/>
</dbReference>
<reference evidence="1 2" key="1">
    <citation type="submission" date="2018-08" db="EMBL/GenBank/DDBJ databases">
        <title>A genome reference for cultivated species of the human gut microbiota.</title>
        <authorList>
            <person name="Zou Y."/>
            <person name="Xue W."/>
            <person name="Luo G."/>
        </authorList>
    </citation>
    <scope>NUCLEOTIDE SEQUENCE [LARGE SCALE GENOMIC DNA]</scope>
    <source>
        <strain evidence="1 2">AM31-10</strain>
    </source>
</reference>